<feature type="domain" description="Hemagglutinin I" evidence="1">
    <location>
        <begin position="16"/>
        <end position="75"/>
    </location>
</feature>
<keyword evidence="3" id="KW-0002">3D-structure</keyword>
<dbReference type="UniLectin" id="O60949"/>
<dbReference type="EMBL" id="U86761">
    <property type="protein sequence ID" value="AAC39014.1"/>
    <property type="molecule type" value="mRNA"/>
</dbReference>
<dbReference type="Pfam" id="PF18239">
    <property type="entry name" value="HA1"/>
    <property type="match status" value="1"/>
</dbReference>
<dbReference type="EvolutionaryTrace" id="O60949"/>
<dbReference type="InterPro" id="IPR040862">
    <property type="entry name" value="HA1"/>
</dbReference>
<reference evidence="2" key="1">
    <citation type="journal article" date="1998" name="Microbiology">
        <title>Molecular analysis of Physarum haemagglutinin I: lack of a signal sequence, sulphur amino acids and post-translational modifications.</title>
        <authorList>
            <person name="Morita M."/>
        </authorList>
    </citation>
    <scope>NUCLEOTIDE SEQUENCE</scope>
    <source>
        <strain evidence="2">Ng-1</strain>
    </source>
</reference>
<evidence type="ECO:0007829" key="3">
    <source>
        <dbReference type="PDB" id="3A5P"/>
    </source>
</evidence>
<evidence type="ECO:0000259" key="1">
    <source>
        <dbReference type="Pfam" id="PF18239"/>
    </source>
</evidence>
<evidence type="ECO:0000313" key="2">
    <source>
        <dbReference type="EMBL" id="AAC39014.1"/>
    </source>
</evidence>
<accession>O60949</accession>
<dbReference type="PDBsum" id="3A5P"/>
<proteinExistence type="evidence at protein level"/>
<dbReference type="PDB" id="3A5P">
    <property type="method" value="X-ray"/>
    <property type="resolution" value="1.82 A"/>
    <property type="chains" value="A/B/C/D=1-104"/>
</dbReference>
<dbReference type="Gene3D" id="2.60.200.70">
    <property type="match status" value="1"/>
</dbReference>
<reference evidence="3" key="2">
    <citation type="journal article" date="2011" name="J. Mol. Biol.">
        <title>The Structure of Physarum polycephalum hemagglutinin I suggests a minimal carbohydrate recognition domain of legume lectin fold.</title>
        <authorList>
            <person name="Kouno T."/>
            <person name="Watanabe N."/>
            <person name="Sakai N."/>
            <person name="Nakamura T."/>
            <person name="Nabeshima Y."/>
            <person name="Morita M."/>
            <person name="Mizuguchi M."/>
            <person name="Aizawa T."/>
            <person name="Demura M."/>
            <person name="Imanaka T."/>
            <person name="Tanaka I."/>
            <person name="Kawano K."/>
        </authorList>
    </citation>
    <scope>X-RAY CRYSTALLOGRAPHY (1.82 ANGSTROMS)</scope>
</reference>
<protein>
    <submittedName>
        <fullName evidence="2">Haemagglutinin I</fullName>
    </submittedName>
</protein>
<dbReference type="SMR" id="O60949"/>
<name>O60949_PHYPO</name>
<organism evidence="2">
    <name type="scientific">Physarum polycephalum</name>
    <name type="common">Many-headed slime mold</name>
    <name type="synonym">Badhamia polycephala</name>
    <dbReference type="NCBI Taxonomy" id="5791"/>
    <lineage>
        <taxon>Eukaryota</taxon>
        <taxon>Amoebozoa</taxon>
        <taxon>Evosea</taxon>
        <taxon>Eumycetozoa</taxon>
        <taxon>Myxogastria</taxon>
        <taxon>Myxogastromycetidae</taxon>
        <taxon>Physariida</taxon>
        <taxon>Physaraceae</taxon>
        <taxon>Physarum</taxon>
    </lineage>
</organism>
<dbReference type="AlphaFoldDB" id="O60949"/>
<sequence>MVWSVQIVDNAGLGANLALYPSGNSSTVPRYVTVTGYAPITFSEIGPKTVHQSWYITVHNGDDRAFQLGYEGGGVATATFTAGGNVSISTGFGDAQHLTLKKLA</sequence>